<name>A0A9Q1IA87_SYNKA</name>
<evidence type="ECO:0000313" key="2">
    <source>
        <dbReference type="EMBL" id="KAJ8332237.1"/>
    </source>
</evidence>
<comment type="caution">
    <text evidence="2">The sequence shown here is derived from an EMBL/GenBank/DDBJ whole genome shotgun (WGS) entry which is preliminary data.</text>
</comment>
<dbReference type="EMBL" id="JAINUF010000031">
    <property type="protein sequence ID" value="KAJ8332237.1"/>
    <property type="molecule type" value="Genomic_DNA"/>
</dbReference>
<feature type="region of interest" description="Disordered" evidence="1">
    <location>
        <begin position="1"/>
        <end position="32"/>
    </location>
</feature>
<proteinExistence type="predicted"/>
<dbReference type="OrthoDB" id="10430100at2759"/>
<evidence type="ECO:0000256" key="1">
    <source>
        <dbReference type="SAM" id="MobiDB-lite"/>
    </source>
</evidence>
<reference evidence="2" key="1">
    <citation type="journal article" date="2023" name="Science">
        <title>Genome structures resolve the early diversification of teleost fishes.</title>
        <authorList>
            <person name="Parey E."/>
            <person name="Louis A."/>
            <person name="Montfort J."/>
            <person name="Bouchez O."/>
            <person name="Roques C."/>
            <person name="Iampietro C."/>
            <person name="Lluch J."/>
            <person name="Castinel A."/>
            <person name="Donnadieu C."/>
            <person name="Desvignes T."/>
            <person name="Floi Bucao C."/>
            <person name="Jouanno E."/>
            <person name="Wen M."/>
            <person name="Mejri S."/>
            <person name="Dirks R."/>
            <person name="Jansen H."/>
            <person name="Henkel C."/>
            <person name="Chen W.J."/>
            <person name="Zahm M."/>
            <person name="Cabau C."/>
            <person name="Klopp C."/>
            <person name="Thompson A.W."/>
            <person name="Robinson-Rechavi M."/>
            <person name="Braasch I."/>
            <person name="Lecointre G."/>
            <person name="Bobe J."/>
            <person name="Postlethwait J.H."/>
            <person name="Berthelot C."/>
            <person name="Roest Crollius H."/>
            <person name="Guiguen Y."/>
        </authorList>
    </citation>
    <scope>NUCLEOTIDE SEQUENCE</scope>
    <source>
        <strain evidence="2">WJC10195</strain>
    </source>
</reference>
<keyword evidence="3" id="KW-1185">Reference proteome</keyword>
<accession>A0A9Q1IA87</accession>
<organism evidence="2 3">
    <name type="scientific">Synaphobranchus kaupii</name>
    <name type="common">Kaup's arrowtooth eel</name>
    <dbReference type="NCBI Taxonomy" id="118154"/>
    <lineage>
        <taxon>Eukaryota</taxon>
        <taxon>Metazoa</taxon>
        <taxon>Chordata</taxon>
        <taxon>Craniata</taxon>
        <taxon>Vertebrata</taxon>
        <taxon>Euteleostomi</taxon>
        <taxon>Actinopterygii</taxon>
        <taxon>Neopterygii</taxon>
        <taxon>Teleostei</taxon>
        <taxon>Anguilliformes</taxon>
        <taxon>Synaphobranchidae</taxon>
        <taxon>Synaphobranchus</taxon>
    </lineage>
</organism>
<sequence length="96" mass="10200">MGCSSSIKIKSKSPATDASEGDTVDQKEQEEPETLIVLEVDKIHGNKPDGSHELREKLPEVPDVRGERGALSRLALGNPGARLAFACVSVETAKAC</sequence>
<evidence type="ECO:0000313" key="3">
    <source>
        <dbReference type="Proteomes" id="UP001152622"/>
    </source>
</evidence>
<gene>
    <name evidence="2" type="ORF">SKAU_G00427820</name>
</gene>
<dbReference type="AlphaFoldDB" id="A0A9Q1IA87"/>
<protein>
    <submittedName>
        <fullName evidence="2">Uncharacterized protein</fullName>
    </submittedName>
</protein>
<dbReference type="Proteomes" id="UP001152622">
    <property type="component" value="Unassembled WGS sequence"/>
</dbReference>